<name>A0A1D8UYQ3_9PROT</name>
<feature type="transmembrane region" description="Helical" evidence="2">
    <location>
        <begin position="32"/>
        <end position="54"/>
    </location>
</feature>
<reference evidence="3 4" key="1">
    <citation type="journal article" date="2016" name="Microb. Cell Fact.">
        <title>Dissection of exopolysaccharide biosynthesis in Kozakia baliensis.</title>
        <authorList>
            <person name="Brandt J.U."/>
            <person name="Jakob F."/>
            <person name="Behr J."/>
            <person name="Geissler A.J."/>
            <person name="Vogel R.F."/>
        </authorList>
    </citation>
    <scope>NUCLEOTIDE SEQUENCE [LARGE SCALE GENOMIC DNA]</scope>
    <source>
        <strain evidence="3 4">DSM 14400</strain>
        <plasmid evidence="4">Plasmid pkb14400_3</plasmid>
    </source>
</reference>
<organism evidence="3 4">
    <name type="scientific">Kozakia baliensis</name>
    <dbReference type="NCBI Taxonomy" id="153496"/>
    <lineage>
        <taxon>Bacteria</taxon>
        <taxon>Pseudomonadati</taxon>
        <taxon>Pseudomonadota</taxon>
        <taxon>Alphaproteobacteria</taxon>
        <taxon>Acetobacterales</taxon>
        <taxon>Acetobacteraceae</taxon>
        <taxon>Kozakia</taxon>
    </lineage>
</organism>
<keyword evidence="2" id="KW-0812">Transmembrane</keyword>
<feature type="compositionally biased region" description="Low complexity" evidence="1">
    <location>
        <begin position="1"/>
        <end position="11"/>
    </location>
</feature>
<proteinExistence type="predicted"/>
<keyword evidence="2" id="KW-1133">Transmembrane helix</keyword>
<keyword evidence="4" id="KW-1185">Reference proteome</keyword>
<gene>
    <name evidence="3" type="ORF">A0U89_15695</name>
</gene>
<evidence type="ECO:0000256" key="2">
    <source>
        <dbReference type="SAM" id="Phobius"/>
    </source>
</evidence>
<dbReference type="RefSeq" id="WP_070404193.1">
    <property type="nucleotide sequence ID" value="NZ_BJVW01000012.1"/>
</dbReference>
<dbReference type="AlphaFoldDB" id="A0A1D8UYQ3"/>
<feature type="transmembrane region" description="Helical" evidence="2">
    <location>
        <begin position="60"/>
        <end position="80"/>
    </location>
</feature>
<accession>A0A1D8UYQ3</accession>
<feature type="region of interest" description="Disordered" evidence="1">
    <location>
        <begin position="1"/>
        <end position="20"/>
    </location>
</feature>
<sequence>MNSNVNANINNSEALSREEKEKKDMATLKVRIAGMVLGLFFAHAFIALALHYTYMDSHDYFHTSYVALYGTFMSAMIFCWHQGFA</sequence>
<dbReference type="Proteomes" id="UP000179145">
    <property type="component" value="Plasmid pKB14400_3"/>
</dbReference>
<evidence type="ECO:0000313" key="4">
    <source>
        <dbReference type="Proteomes" id="UP000179145"/>
    </source>
</evidence>
<dbReference type="KEGG" id="kba:A0U89_15695"/>
<evidence type="ECO:0000256" key="1">
    <source>
        <dbReference type="SAM" id="MobiDB-lite"/>
    </source>
</evidence>
<evidence type="ECO:0000313" key="3">
    <source>
        <dbReference type="EMBL" id="AOX18749.1"/>
    </source>
</evidence>
<protein>
    <submittedName>
        <fullName evidence="3">Uncharacterized protein</fullName>
    </submittedName>
</protein>
<keyword evidence="3" id="KW-0614">Plasmid</keyword>
<keyword evidence="2" id="KW-0472">Membrane</keyword>
<dbReference type="EMBL" id="CP014677">
    <property type="protein sequence ID" value="AOX18749.1"/>
    <property type="molecule type" value="Genomic_DNA"/>
</dbReference>
<geneLocation type="plasmid" evidence="4">
    <name>pkb14400_3</name>
</geneLocation>